<gene>
    <name evidence="1" type="ORF">Goshw_007870</name>
</gene>
<feature type="non-terminal residue" evidence="1">
    <location>
        <position position="1"/>
    </location>
</feature>
<organism evidence="1 2">
    <name type="scientific">Gossypium schwendimanii</name>
    <name type="common">Cotton</name>
    <dbReference type="NCBI Taxonomy" id="34291"/>
    <lineage>
        <taxon>Eukaryota</taxon>
        <taxon>Viridiplantae</taxon>
        <taxon>Streptophyta</taxon>
        <taxon>Embryophyta</taxon>
        <taxon>Tracheophyta</taxon>
        <taxon>Spermatophyta</taxon>
        <taxon>Magnoliopsida</taxon>
        <taxon>eudicotyledons</taxon>
        <taxon>Gunneridae</taxon>
        <taxon>Pentapetalae</taxon>
        <taxon>rosids</taxon>
        <taxon>malvids</taxon>
        <taxon>Malvales</taxon>
        <taxon>Malvaceae</taxon>
        <taxon>Malvoideae</taxon>
        <taxon>Gossypium</taxon>
    </lineage>
</organism>
<keyword evidence="2" id="KW-1185">Reference proteome</keyword>
<reference evidence="1 2" key="1">
    <citation type="journal article" date="2019" name="Genome Biol. Evol.">
        <title>Insights into the evolution of the New World diploid cottons (Gossypium, subgenus Houzingenia) based on genome sequencing.</title>
        <authorList>
            <person name="Grover C.E."/>
            <person name="Arick M.A. 2nd"/>
            <person name="Thrash A."/>
            <person name="Conover J.L."/>
            <person name="Sanders W.S."/>
            <person name="Peterson D.G."/>
            <person name="Frelichowski J.E."/>
            <person name="Scheffler J.A."/>
            <person name="Scheffler B.E."/>
            <person name="Wendel J.F."/>
        </authorList>
    </citation>
    <scope>NUCLEOTIDE SEQUENCE [LARGE SCALE GENOMIC DNA]</scope>
    <source>
        <strain evidence="1">1</strain>
        <tissue evidence="1">Leaf</tissue>
    </source>
</reference>
<name>A0A7J9KWN5_GOSSC</name>
<sequence length="83" mass="9631">LQLGLRVDGSVLTKSIQFADWGAIYYDLLGVILNNIYGGQIEMGWLRDTFLEPENDSTEVERIRYIRAYILEIIRSYLMLDLS</sequence>
<comment type="caution">
    <text evidence="1">The sequence shown here is derived from an EMBL/GenBank/DDBJ whole genome shotgun (WGS) entry which is preliminary data.</text>
</comment>
<dbReference type="EMBL" id="JABFAF010000003">
    <property type="protein sequence ID" value="MBA0850838.1"/>
    <property type="molecule type" value="Genomic_DNA"/>
</dbReference>
<proteinExistence type="predicted"/>
<dbReference type="AlphaFoldDB" id="A0A7J9KWN5"/>
<dbReference type="Proteomes" id="UP000593576">
    <property type="component" value="Unassembled WGS sequence"/>
</dbReference>
<dbReference type="OrthoDB" id="1421598at2759"/>
<evidence type="ECO:0000313" key="1">
    <source>
        <dbReference type="EMBL" id="MBA0850838.1"/>
    </source>
</evidence>
<protein>
    <submittedName>
        <fullName evidence="1">Uncharacterized protein</fullName>
    </submittedName>
</protein>
<evidence type="ECO:0000313" key="2">
    <source>
        <dbReference type="Proteomes" id="UP000593576"/>
    </source>
</evidence>
<accession>A0A7J9KWN5</accession>